<dbReference type="GO" id="GO:0006259">
    <property type="term" value="P:DNA metabolic process"/>
    <property type="evidence" value="ECO:0007669"/>
    <property type="project" value="UniProtKB-ARBA"/>
</dbReference>
<evidence type="ECO:0000256" key="1">
    <source>
        <dbReference type="SAM" id="MobiDB-lite"/>
    </source>
</evidence>
<dbReference type="Gene3D" id="3.30.420.10">
    <property type="entry name" value="Ribonuclease H-like superfamily/Ribonuclease H"/>
    <property type="match status" value="1"/>
</dbReference>
<sequence length="1641" mass="185502">REKERERVSTQAPPLFSSLFSLPLYTAYLVRRGRIESPFTHKSRVAATIHSLPLNSITTVTMTSYFAPQYERIHALHSQIRQSASDFHSLIASCSEIKDHADHESKDNMLRTAFSGLRTTVQSFDDAMDRLQHKVNRMATETNDQKTSKTKEDGLLEQLVEGEEEDLYYDQVYLKGRFLTSMRDQMTNAFDDAFCRVKSRIQRESILTSPSHSTHSTVTQSNQFTQSAVIQSDHSIANFISNDLPTILTRLSGPQPPVITLTPFDGESTQWESFYSQFTSIIESKSHISDHEKLVHLRNALKGSALRAVQGIPTEAKNLKPTIDRLKSVFGKSKRSNTILINQLFAIRPKSSSFEHQLECTQDLINKIHQLDDKSLVDNFALINQIAGTIHSKHLEKMYKEEPSTMMEALELIESDLREIIEISKLKSTFSSTRSDHLSYQKQKGPIPVSETANSKPFIPKQSLNNQSCVYCGQHKYSYCTTITSISERKSILKEKKLCFKLFTASALLQNPVSNQSTTRHVLLDTGGMMSIISRSLATELNLKSHRTEPMCISGVGGESTGSDVFDVVKVNILTSKGSHSIEALVMDTVITRSMNLKPLSAQDYAVVQAHCGNHPYLTENTIVSPDLLISITEAQDLLADSTTIILPSGYKLVQSILGPMITGRSNSRNSSIQYQNNILTSLITDASFEARVSQFLSVDETAREYSTTEAEARSDLDHKVEENFHNTTHKVGNHYQVQYYLKPEITQLPTNKELSFSRLKSTVNSLIKNSKNLEFYDSIIKDQLSAGMIEETNSLIPTDHQCHYLAHQAVLRPDKPTTPLRIVYDASAKLKGKLCLNDVIAQDNDYLVNQLINNVYVDNIIINTDLPTQEIYSISKSLFNEMHMNLRDYESNSLSFIQSVSETDRAPIGVQKLLGIHWDPSTDDLSIRIPSLIRHTAETKRSMLSTIASIYDPLGLLQPLTLQAKSLVQQLWCDNLKWDQSVDHSIQSQFHELLSDIESFNLTIPRYSGMSTAKEIHLIAFADASKLAMGAVIYLWTSEKTTLLMSRIRLAPVKNKATIPKLELNALVMAHTLLQYVVKAIQKEFPTTIIHTHVYSDSAITLFWCLSDPSKKSNGIFVTNRVNTIREISDSLSSLDNIQFHSPKYVRTECNPADLITRGLTSIVMNNHDHMWWKGAPWMKESPETWPNDPVPLTADPPYTRVVEFSQSPLIDLTRYSTLNKAIRITGFILRFVQRILKNSTNITLKQKYDSSFTSSSLLSAFEKTRALQSLIRNHQSCHIKPHEVWIRNGLISQDDYGIWRANTRLDHAAIQAETRRPILIPSNEDSRLARLIIDDTHEFMFHAGTENVLNQLKQQYWIPRSRQLVKSQVRSCITCRKANNLPYQYTQTPPFPPDRVSISRPFQSTGIDFIGPFNSNENTKMYAVIFTCLSSRLSHIEVTTSLLPSAFINAFRRFTSRRGTPSNVLSDQATTLKLSIDDDNDYVPPGEENMSRSTAIHHLSRTIEIVNNFWSRWQTEYLTTIRDSKKDPDPLHSYRSSSISPKPGAIVLIIDESGNTPRSSWHMGRIITVSGSEATLKSHAGRTIQRPINLLIPLEIDSDVDPSKSIKDQSIDHQMTTRAKSRRQAGGHLPHIDENSYLF</sequence>
<dbReference type="InterPro" id="IPR041588">
    <property type="entry name" value="Integrase_H2C2"/>
</dbReference>
<dbReference type="GO" id="GO:0004190">
    <property type="term" value="F:aspartic-type endopeptidase activity"/>
    <property type="evidence" value="ECO:0007669"/>
    <property type="project" value="InterPro"/>
</dbReference>
<dbReference type="GO" id="GO:0003676">
    <property type="term" value="F:nucleic acid binding"/>
    <property type="evidence" value="ECO:0007669"/>
    <property type="project" value="InterPro"/>
</dbReference>
<protein>
    <submittedName>
        <fullName evidence="2">Peptidase A2 domain-containing protein</fullName>
    </submittedName>
</protein>
<dbReference type="Proteomes" id="UP000005239">
    <property type="component" value="Unassembled WGS sequence"/>
</dbReference>
<evidence type="ECO:0000313" key="2">
    <source>
        <dbReference type="EnsemblMetazoa" id="PPA39226.1"/>
    </source>
</evidence>
<keyword evidence="3" id="KW-1185">Reference proteome</keyword>
<dbReference type="Gene3D" id="1.10.340.70">
    <property type="match status" value="1"/>
</dbReference>
<feature type="compositionally biased region" description="Basic and acidic residues" evidence="1">
    <location>
        <begin position="1604"/>
        <end position="1613"/>
    </location>
</feature>
<dbReference type="EnsemblMetazoa" id="PPA39226.1">
    <property type="protein sequence ID" value="PPA39226.1"/>
    <property type="gene ID" value="WBGene00277595"/>
</dbReference>
<proteinExistence type="predicted"/>
<dbReference type="InterPro" id="IPR036397">
    <property type="entry name" value="RNaseH_sf"/>
</dbReference>
<dbReference type="SUPFAM" id="SSF53098">
    <property type="entry name" value="Ribonuclease H-like"/>
    <property type="match status" value="1"/>
</dbReference>
<dbReference type="InterPro" id="IPR012337">
    <property type="entry name" value="RNaseH-like_sf"/>
</dbReference>
<name>A0A2A6CGG2_PRIPA</name>
<reference evidence="3" key="1">
    <citation type="journal article" date="2008" name="Nat. Genet.">
        <title>The Pristionchus pacificus genome provides a unique perspective on nematode lifestyle and parasitism.</title>
        <authorList>
            <person name="Dieterich C."/>
            <person name="Clifton S.W."/>
            <person name="Schuster L.N."/>
            <person name="Chinwalla A."/>
            <person name="Delehaunty K."/>
            <person name="Dinkelacker I."/>
            <person name="Fulton L."/>
            <person name="Fulton R."/>
            <person name="Godfrey J."/>
            <person name="Minx P."/>
            <person name="Mitreva M."/>
            <person name="Roeseler W."/>
            <person name="Tian H."/>
            <person name="Witte H."/>
            <person name="Yang S.P."/>
            <person name="Wilson R.K."/>
            <person name="Sommer R.J."/>
        </authorList>
    </citation>
    <scope>NUCLEOTIDE SEQUENCE [LARGE SCALE GENOMIC DNA]</scope>
    <source>
        <strain evidence="3">PS312</strain>
    </source>
</reference>
<dbReference type="Pfam" id="PF05380">
    <property type="entry name" value="Peptidase_A17"/>
    <property type="match status" value="1"/>
</dbReference>
<dbReference type="SUPFAM" id="SSF56672">
    <property type="entry name" value="DNA/RNA polymerases"/>
    <property type="match status" value="1"/>
</dbReference>
<dbReference type="Pfam" id="PF03564">
    <property type="entry name" value="DUF1759"/>
    <property type="match status" value="1"/>
</dbReference>
<organism evidence="2 3">
    <name type="scientific">Pristionchus pacificus</name>
    <name type="common">Parasitic nematode worm</name>
    <dbReference type="NCBI Taxonomy" id="54126"/>
    <lineage>
        <taxon>Eukaryota</taxon>
        <taxon>Metazoa</taxon>
        <taxon>Ecdysozoa</taxon>
        <taxon>Nematoda</taxon>
        <taxon>Chromadorea</taxon>
        <taxon>Rhabditida</taxon>
        <taxon>Rhabditina</taxon>
        <taxon>Diplogasteromorpha</taxon>
        <taxon>Diplogasteroidea</taxon>
        <taxon>Neodiplogasteridae</taxon>
        <taxon>Pristionchus</taxon>
    </lineage>
</organism>
<dbReference type="InterPro" id="IPR005312">
    <property type="entry name" value="DUF1759"/>
</dbReference>
<dbReference type="OrthoDB" id="5920214at2759"/>
<accession>A0A8R1YVW4</accession>
<dbReference type="Pfam" id="PF17921">
    <property type="entry name" value="Integrase_H2C2"/>
    <property type="match status" value="1"/>
</dbReference>
<evidence type="ECO:0000313" key="3">
    <source>
        <dbReference type="Proteomes" id="UP000005239"/>
    </source>
</evidence>
<dbReference type="InterPro" id="IPR021109">
    <property type="entry name" value="Peptidase_aspartic_dom_sf"/>
</dbReference>
<accession>A0A2A6CGG2</accession>
<dbReference type="PROSITE" id="PS50175">
    <property type="entry name" value="ASP_PROT_RETROV"/>
    <property type="match status" value="1"/>
</dbReference>
<dbReference type="InterPro" id="IPR043502">
    <property type="entry name" value="DNA/RNA_pol_sf"/>
</dbReference>
<dbReference type="GO" id="GO:0042575">
    <property type="term" value="C:DNA polymerase complex"/>
    <property type="evidence" value="ECO:0007669"/>
    <property type="project" value="UniProtKB-ARBA"/>
</dbReference>
<dbReference type="InterPro" id="IPR040676">
    <property type="entry name" value="DUF5641"/>
</dbReference>
<dbReference type="InterPro" id="IPR008042">
    <property type="entry name" value="Retrotrans_Pao"/>
</dbReference>
<dbReference type="PANTHER" id="PTHR47331">
    <property type="entry name" value="PHD-TYPE DOMAIN-CONTAINING PROTEIN"/>
    <property type="match status" value="1"/>
</dbReference>
<dbReference type="Gene3D" id="2.40.70.10">
    <property type="entry name" value="Acid Proteases"/>
    <property type="match status" value="1"/>
</dbReference>
<dbReference type="GO" id="GO:0006508">
    <property type="term" value="P:proteolysis"/>
    <property type="evidence" value="ECO:0007669"/>
    <property type="project" value="InterPro"/>
</dbReference>
<feature type="compositionally biased region" description="Basic and acidic residues" evidence="1">
    <location>
        <begin position="1632"/>
        <end position="1641"/>
    </location>
</feature>
<dbReference type="PANTHER" id="PTHR47331:SF4">
    <property type="entry name" value="PEPTIDASE S1 DOMAIN-CONTAINING PROTEIN"/>
    <property type="match status" value="1"/>
</dbReference>
<feature type="region of interest" description="Disordered" evidence="1">
    <location>
        <begin position="1604"/>
        <end position="1641"/>
    </location>
</feature>
<dbReference type="InterPro" id="IPR001995">
    <property type="entry name" value="Peptidase_A2_cat"/>
</dbReference>
<dbReference type="Pfam" id="PF18701">
    <property type="entry name" value="DUF5641"/>
    <property type="match status" value="1"/>
</dbReference>
<reference evidence="2" key="2">
    <citation type="submission" date="2022-06" db="UniProtKB">
        <authorList>
            <consortium name="EnsemblMetazoa"/>
        </authorList>
    </citation>
    <scope>IDENTIFICATION</scope>
    <source>
        <strain evidence="2">PS312</strain>
    </source>
</reference>
<gene>
    <name evidence="2" type="primary">WBGene00277595</name>
</gene>